<dbReference type="KEGG" id="pmn:PMN2A_0939"/>
<name>Q46J98_PROMT</name>
<accession>Q46J98</accession>
<organism evidence="1 2">
    <name type="scientific">Prochlorococcus marinus (strain NATL2A)</name>
    <dbReference type="NCBI Taxonomy" id="59920"/>
    <lineage>
        <taxon>Bacteria</taxon>
        <taxon>Bacillati</taxon>
        <taxon>Cyanobacteriota</taxon>
        <taxon>Cyanophyceae</taxon>
        <taxon>Synechococcales</taxon>
        <taxon>Prochlorococcaceae</taxon>
        <taxon>Prochlorococcus</taxon>
    </lineage>
</organism>
<evidence type="ECO:0000313" key="1">
    <source>
        <dbReference type="EMBL" id="AAZ58430.1"/>
    </source>
</evidence>
<protein>
    <submittedName>
        <fullName evidence="1">Uncharacterized protein</fullName>
    </submittedName>
</protein>
<gene>
    <name evidence="1" type="ordered locus">PMN2A_0939</name>
</gene>
<dbReference type="STRING" id="59920.PMN2A_0939"/>
<dbReference type="Proteomes" id="UP000002535">
    <property type="component" value="Chromosome"/>
</dbReference>
<dbReference type="AlphaFoldDB" id="Q46J98"/>
<dbReference type="HOGENOM" id="CLU_2524861_0_0_3"/>
<sequence length="84" mass="10293">MILDSLTLYLQSRRLKFLKSIKKLSYRELFYFYKEYLISKNSKIKGKFLSIEQNCEKLDYEDIQYKVRLKMPHLSNHLQVLIQK</sequence>
<keyword evidence="2" id="KW-1185">Reference proteome</keyword>
<evidence type="ECO:0000313" key="2">
    <source>
        <dbReference type="Proteomes" id="UP000002535"/>
    </source>
</evidence>
<dbReference type="EMBL" id="CP000095">
    <property type="protein sequence ID" value="AAZ58430.1"/>
    <property type="molecule type" value="Genomic_DNA"/>
</dbReference>
<proteinExistence type="predicted"/>
<reference evidence="1 2" key="1">
    <citation type="journal article" date="2007" name="PLoS Genet.">
        <title>Patterns and implications of gene gain and loss in the evolution of Prochlorococcus.</title>
        <authorList>
            <person name="Kettler G.C."/>
            <person name="Martiny A.C."/>
            <person name="Huang K."/>
            <person name="Zucker J."/>
            <person name="Coleman M.L."/>
            <person name="Rodrigue S."/>
            <person name="Chen F."/>
            <person name="Lapidus A."/>
            <person name="Ferriera S."/>
            <person name="Johnson J."/>
            <person name="Steglich C."/>
            <person name="Church G.M."/>
            <person name="Richardson P."/>
            <person name="Chisholm S.W."/>
        </authorList>
    </citation>
    <scope>NUCLEOTIDE SEQUENCE [LARGE SCALE GENOMIC DNA]</scope>
    <source>
        <strain evidence="1 2">NATL2A</strain>
    </source>
</reference>